<name>Q5N7I9_ORYSJ</name>
<dbReference type="AlphaFoldDB" id="Q5N7I9"/>
<protein>
    <submittedName>
        <fullName evidence="2">Epstein-Barr virus EBNA-1-like protein</fullName>
    </submittedName>
</protein>
<organism evidence="2">
    <name type="scientific">Oryza sativa subsp. japonica</name>
    <name type="common">Rice</name>
    <dbReference type="NCBI Taxonomy" id="39947"/>
    <lineage>
        <taxon>Eukaryota</taxon>
        <taxon>Viridiplantae</taxon>
        <taxon>Streptophyta</taxon>
        <taxon>Embryophyta</taxon>
        <taxon>Tracheophyta</taxon>
        <taxon>Spermatophyta</taxon>
        <taxon>Magnoliopsida</taxon>
        <taxon>Liliopsida</taxon>
        <taxon>Poales</taxon>
        <taxon>Poaceae</taxon>
        <taxon>BOP clade</taxon>
        <taxon>Oryzoideae</taxon>
        <taxon>Oryzeae</taxon>
        <taxon>Oryzinae</taxon>
        <taxon>Oryza</taxon>
        <taxon>Oryza sativa</taxon>
    </lineage>
</organism>
<dbReference type="Proteomes" id="UP000817658">
    <property type="component" value="Chromosome 1"/>
</dbReference>
<dbReference type="EMBL" id="AP003561">
    <property type="protein sequence ID" value="BAD82568.1"/>
    <property type="molecule type" value="Genomic_DNA"/>
</dbReference>
<reference evidence="2" key="1">
    <citation type="journal article" date="2002" name="Nature">
        <title>The genome sequence and structure of rice chromosome 1.</title>
        <authorList>
            <person name="Sasaki T."/>
            <person name="Matsumoto T."/>
            <person name="Yamamoto K."/>
            <person name="Sakata K."/>
            <person name="Baba T."/>
            <person name="Katayose Y."/>
            <person name="Wu J."/>
            <person name="Niimura Y."/>
            <person name="Cheng Z."/>
            <person name="Nagamura Y."/>
            <person name="Antonio B.A."/>
            <person name="Kanamori H."/>
            <person name="Hosokawa S."/>
            <person name="Masukawa M."/>
            <person name="Arikawa K."/>
            <person name="Chiden Y."/>
            <person name="Hayashi M."/>
            <person name="Okamoto M."/>
            <person name="Ando T."/>
            <person name="Aoki H."/>
            <person name="Arita K."/>
            <person name="Hamada M."/>
            <person name="Harada C."/>
            <person name="Hijishita S."/>
            <person name="Honda M."/>
            <person name="Ichikawa Y."/>
            <person name="Idonuma A."/>
            <person name="Iijima M."/>
            <person name="Ikeda M."/>
            <person name="Ikeno M."/>
            <person name="Itoh S."/>
            <person name="Itoh T."/>
            <person name="Itoh Y."/>
            <person name="Itoh Y."/>
            <person name="Iwabuchi A."/>
            <person name="Kamiya K."/>
            <person name="Karasawa W."/>
            <person name="Katagiri S."/>
            <person name="Kikuta A."/>
            <person name="Kobayashi N."/>
            <person name="Kono I."/>
            <person name="Machita K."/>
            <person name="Maehara T."/>
            <person name="Mizuno H."/>
            <person name="Mizubayashi T."/>
            <person name="Mukai Y."/>
            <person name="Nagasaki H."/>
            <person name="Nakashima M."/>
            <person name="Nakama Y."/>
            <person name="Nakamichi Y."/>
            <person name="Nakamura M."/>
            <person name="Namiki N."/>
            <person name="Negishi M."/>
            <person name="Ohta I."/>
            <person name="Ono N."/>
            <person name="Saji S."/>
            <person name="Sakai K."/>
            <person name="Shibata M."/>
            <person name="Shimokawa T."/>
            <person name="Shomura A."/>
            <person name="Song J."/>
            <person name="Takazaki Y."/>
            <person name="Terasawa K."/>
            <person name="Tsuji K."/>
            <person name="Waki K."/>
            <person name="Yamagata H."/>
            <person name="Yamane H."/>
            <person name="Yoshiki S."/>
            <person name="Yoshihara R."/>
            <person name="Yukawa K."/>
            <person name="Zhong H."/>
            <person name="Iwama H."/>
            <person name="Endo T."/>
            <person name="Ito H."/>
            <person name="Hahn J.H."/>
            <person name="Kim H.I."/>
            <person name="Eun M.Y."/>
            <person name="Yano M."/>
            <person name="Jiang J."/>
            <person name="Gojobori T."/>
        </authorList>
    </citation>
    <scope>NUCLEOTIDE SEQUENCE [LARGE SCALE GENOMIC DNA]</scope>
</reference>
<feature type="compositionally biased region" description="Basic and acidic residues" evidence="1">
    <location>
        <begin position="132"/>
        <end position="142"/>
    </location>
</feature>
<feature type="compositionally biased region" description="Basic and acidic residues" evidence="1">
    <location>
        <begin position="74"/>
        <end position="85"/>
    </location>
</feature>
<evidence type="ECO:0000313" key="2">
    <source>
        <dbReference type="EMBL" id="BAD82568.1"/>
    </source>
</evidence>
<proteinExistence type="predicted"/>
<sequence length="142" mass="15335">MWRRGGGHAGEREEEDGLRRGLTADGGARRRSGARREGRKGDHRRGGKEAWIPFLGSDAAGAGRRRRIAAAHAGGEKKGKSRREGMGSIRGVGSISGTKGTRHGGRMEQSSAVEVRRREAASGSGCRRRRAHSEQRRRLGGD</sequence>
<evidence type="ECO:0000256" key="1">
    <source>
        <dbReference type="SAM" id="MobiDB-lite"/>
    </source>
</evidence>
<feature type="region of interest" description="Disordered" evidence="1">
    <location>
        <begin position="1"/>
        <end position="142"/>
    </location>
</feature>
<accession>Q5N7I9</accession>
<gene>
    <name evidence="2" type="primary">B1065E10.22</name>
</gene>